<proteinExistence type="evidence at transcript level"/>
<feature type="non-terminal residue" evidence="2">
    <location>
        <position position="88"/>
    </location>
</feature>
<evidence type="ECO:0000313" key="2">
    <source>
        <dbReference type="EMBL" id="AES11198.1"/>
    </source>
</evidence>
<dbReference type="EMBL" id="JP022600">
    <property type="protein sequence ID" value="AES11198.1"/>
    <property type="molecule type" value="mRNA"/>
</dbReference>
<evidence type="ECO:0000256" key="1">
    <source>
        <dbReference type="SAM" id="MobiDB-lite"/>
    </source>
</evidence>
<protein>
    <submittedName>
        <fullName evidence="2">Uncharacterized protein</fullName>
    </submittedName>
</protein>
<sequence>AGGRRERPRQTREGTSKFGPRWREGATRGRREGARRAPRRPGRLRGAAAMLRSSPPSPPSSDSDFHGSPHSLPSPASWSGRSAPTLFP</sequence>
<reference evidence="2" key="1">
    <citation type="journal article" date="2013" name="J. Virol.">
        <title>Sequencing, annotation, and characterization of the influenza ferret infectome.</title>
        <authorList>
            <person name="Leon A.J."/>
            <person name="Banner D."/>
            <person name="Xu L."/>
            <person name="Ran L."/>
            <person name="Peng Z."/>
            <person name="Yi K."/>
            <person name="Chen C."/>
            <person name="Xu F."/>
            <person name="Huang J."/>
            <person name="Zhao Z."/>
            <person name="Lin Z."/>
            <person name="Huang S.H."/>
            <person name="Fang Y."/>
            <person name="Kelvin A.A."/>
            <person name="Ross T.M."/>
            <person name="Farooqui A."/>
            <person name="Kelvin D.J."/>
        </authorList>
    </citation>
    <scope>NUCLEOTIDE SEQUENCE</scope>
    <source>
        <tissue evidence="2">Lungs</tissue>
    </source>
</reference>
<feature type="non-terminal residue" evidence="2">
    <location>
        <position position="1"/>
    </location>
</feature>
<feature type="compositionally biased region" description="Basic and acidic residues" evidence="1">
    <location>
        <begin position="1"/>
        <end position="35"/>
    </location>
</feature>
<accession>G9L219</accession>
<dbReference type="AlphaFoldDB" id="G9L219"/>
<feature type="region of interest" description="Disordered" evidence="1">
    <location>
        <begin position="1"/>
        <end position="88"/>
    </location>
</feature>
<feature type="compositionally biased region" description="Low complexity" evidence="1">
    <location>
        <begin position="44"/>
        <end position="71"/>
    </location>
</feature>
<name>G9L219_MUSPF</name>
<organism evidence="2">
    <name type="scientific">Mustela putorius furo</name>
    <name type="common">European domestic ferret</name>
    <name type="synonym">Mustela furo</name>
    <dbReference type="NCBI Taxonomy" id="9669"/>
    <lineage>
        <taxon>Eukaryota</taxon>
        <taxon>Metazoa</taxon>
        <taxon>Chordata</taxon>
        <taxon>Craniata</taxon>
        <taxon>Vertebrata</taxon>
        <taxon>Euteleostomi</taxon>
        <taxon>Mammalia</taxon>
        <taxon>Eutheria</taxon>
        <taxon>Laurasiatheria</taxon>
        <taxon>Carnivora</taxon>
        <taxon>Caniformia</taxon>
        <taxon>Musteloidea</taxon>
        <taxon>Mustelidae</taxon>
        <taxon>Mustelinae</taxon>
        <taxon>Mustela</taxon>
    </lineage>
</organism>